<dbReference type="OrthoDB" id="10313594at2759"/>
<dbReference type="EMBL" id="DF836292">
    <property type="protein sequence ID" value="GAN00925.1"/>
    <property type="molecule type" value="Genomic_DNA"/>
</dbReference>
<gene>
    <name evidence="2" type="ORF">MAM1_0003d00353</name>
</gene>
<evidence type="ECO:0000256" key="1">
    <source>
        <dbReference type="SAM" id="Phobius"/>
    </source>
</evidence>
<sequence length="120" mass="13479">MSTEAVLSSRASYKSSSVTLNNDVDDKYHSCTTSIDANYLDPESGRAHVHNHNSNDFHESDIDTLNDMYYEPKIDTEVDAKNGIYPWLVVLGTFLVLIFGLGAASGWGKYDNLYYNAFLR</sequence>
<reference evidence="2" key="1">
    <citation type="submission" date="2014-09" db="EMBL/GenBank/DDBJ databases">
        <title>Draft genome sequence of an oleaginous Mucoromycotina fungus Mucor ambiguus NBRC6742.</title>
        <authorList>
            <person name="Takeda I."/>
            <person name="Yamane N."/>
            <person name="Morita T."/>
            <person name="Tamano K."/>
            <person name="Machida M."/>
            <person name="Baker S."/>
            <person name="Koike H."/>
        </authorList>
    </citation>
    <scope>NUCLEOTIDE SEQUENCE</scope>
    <source>
        <strain evidence="2">NBRC 6742</strain>
    </source>
</reference>
<evidence type="ECO:0000313" key="3">
    <source>
        <dbReference type="Proteomes" id="UP000053815"/>
    </source>
</evidence>
<accession>A0A0C9LPN5</accession>
<dbReference type="AlphaFoldDB" id="A0A0C9LPN5"/>
<keyword evidence="1" id="KW-1133">Transmembrane helix</keyword>
<organism evidence="2">
    <name type="scientific">Mucor ambiguus</name>
    <dbReference type="NCBI Taxonomy" id="91626"/>
    <lineage>
        <taxon>Eukaryota</taxon>
        <taxon>Fungi</taxon>
        <taxon>Fungi incertae sedis</taxon>
        <taxon>Mucoromycota</taxon>
        <taxon>Mucoromycotina</taxon>
        <taxon>Mucoromycetes</taxon>
        <taxon>Mucorales</taxon>
        <taxon>Mucorineae</taxon>
        <taxon>Mucoraceae</taxon>
        <taxon>Mucor</taxon>
    </lineage>
</organism>
<keyword evidence="1" id="KW-0472">Membrane</keyword>
<name>A0A0C9LPN5_9FUNG</name>
<protein>
    <submittedName>
        <fullName evidence="2">Uncharacterized protein</fullName>
    </submittedName>
</protein>
<dbReference type="Proteomes" id="UP000053815">
    <property type="component" value="Unassembled WGS sequence"/>
</dbReference>
<feature type="transmembrane region" description="Helical" evidence="1">
    <location>
        <begin position="84"/>
        <end position="104"/>
    </location>
</feature>
<proteinExistence type="predicted"/>
<keyword evidence="1" id="KW-0812">Transmembrane</keyword>
<keyword evidence="3" id="KW-1185">Reference proteome</keyword>
<evidence type="ECO:0000313" key="2">
    <source>
        <dbReference type="EMBL" id="GAN00925.1"/>
    </source>
</evidence>